<comment type="caution">
    <text evidence="2">The sequence shown here is derived from an EMBL/GenBank/DDBJ whole genome shotgun (WGS) entry which is preliminary data.</text>
</comment>
<feature type="region of interest" description="Disordered" evidence="1">
    <location>
        <begin position="1"/>
        <end position="20"/>
    </location>
</feature>
<reference evidence="2" key="1">
    <citation type="submission" date="2022-10" db="EMBL/GenBank/DDBJ databases">
        <title>The WGS of Solirubrobacter sp. CPCC 204708.</title>
        <authorList>
            <person name="Jiang Z."/>
        </authorList>
    </citation>
    <scope>NUCLEOTIDE SEQUENCE</scope>
    <source>
        <strain evidence="2">CPCC 204708</strain>
    </source>
</reference>
<dbReference type="EMBL" id="JAPCID010000052">
    <property type="protein sequence ID" value="MDA0141211.1"/>
    <property type="molecule type" value="Genomic_DNA"/>
</dbReference>
<sequence>MTALEGELDACGGAKAPPSASARLREVLTETLKRGRHELAKPRSGIEQPVEIGLANGLLAATPATATLRADPESIPEREWLLVAAVVGTLVELAEPGPPTGPHDLRLRAGELPGGFLVLGFEAGELDPELVDLAFEEQSYGIDRLRARAHALPPGVIENVELKAPIGAQHPLKIAEAVARLGGRPAGPHDEVEDAVLSILGTGGNATRPHEDPDPAKRAARRILQRLDGMGKWGGYHTEFAHLARGFAGNDRALAQEVGEALLEAGLLSEKPSVGQRHVYLNPKRAAEIRKLIDTGTLPAGMRLPSK</sequence>
<keyword evidence="3" id="KW-1185">Reference proteome</keyword>
<evidence type="ECO:0000313" key="3">
    <source>
        <dbReference type="Proteomes" id="UP001147700"/>
    </source>
</evidence>
<dbReference type="Proteomes" id="UP001147700">
    <property type="component" value="Unassembled WGS sequence"/>
</dbReference>
<protein>
    <submittedName>
        <fullName evidence="2">Uncharacterized protein</fullName>
    </submittedName>
</protein>
<name>A0ABT4RRQ3_9ACTN</name>
<organism evidence="2 3">
    <name type="scientific">Solirubrobacter deserti</name>
    <dbReference type="NCBI Taxonomy" id="2282478"/>
    <lineage>
        <taxon>Bacteria</taxon>
        <taxon>Bacillati</taxon>
        <taxon>Actinomycetota</taxon>
        <taxon>Thermoleophilia</taxon>
        <taxon>Solirubrobacterales</taxon>
        <taxon>Solirubrobacteraceae</taxon>
        <taxon>Solirubrobacter</taxon>
    </lineage>
</organism>
<proteinExistence type="predicted"/>
<accession>A0ABT4RRQ3</accession>
<evidence type="ECO:0000256" key="1">
    <source>
        <dbReference type="SAM" id="MobiDB-lite"/>
    </source>
</evidence>
<gene>
    <name evidence="2" type="ORF">OJ962_27180</name>
</gene>
<dbReference type="RefSeq" id="WP_202952407.1">
    <property type="nucleotide sequence ID" value="NZ_JAPCID010000052.1"/>
</dbReference>
<evidence type="ECO:0000313" key="2">
    <source>
        <dbReference type="EMBL" id="MDA0141211.1"/>
    </source>
</evidence>